<comment type="caution">
    <text evidence="2">The sequence shown here is derived from an EMBL/GenBank/DDBJ whole genome shotgun (WGS) entry which is preliminary data.</text>
</comment>
<reference evidence="2" key="2">
    <citation type="journal article" date="2022" name="Hortic Res">
        <title>The genome of Dioscorea zingiberensis sheds light on the biosynthesis, origin and evolution of the medicinally important diosgenin saponins.</title>
        <authorList>
            <person name="Li Y."/>
            <person name="Tan C."/>
            <person name="Li Z."/>
            <person name="Guo J."/>
            <person name="Li S."/>
            <person name="Chen X."/>
            <person name="Wang C."/>
            <person name="Dai X."/>
            <person name="Yang H."/>
            <person name="Song W."/>
            <person name="Hou L."/>
            <person name="Xu J."/>
            <person name="Tong Z."/>
            <person name="Xu A."/>
            <person name="Yuan X."/>
            <person name="Wang W."/>
            <person name="Yang Q."/>
            <person name="Chen L."/>
            <person name="Sun Z."/>
            <person name="Wang K."/>
            <person name="Pan B."/>
            <person name="Chen J."/>
            <person name="Bao Y."/>
            <person name="Liu F."/>
            <person name="Qi X."/>
            <person name="Gang D.R."/>
            <person name="Wen J."/>
            <person name="Li J."/>
        </authorList>
    </citation>
    <scope>NUCLEOTIDE SEQUENCE</scope>
    <source>
        <strain evidence="2">Dzin_1.0</strain>
    </source>
</reference>
<evidence type="ECO:0000313" key="2">
    <source>
        <dbReference type="EMBL" id="KAJ0962642.1"/>
    </source>
</evidence>
<keyword evidence="3" id="KW-1185">Reference proteome</keyword>
<dbReference type="OrthoDB" id="1938888at2759"/>
<gene>
    <name evidence="2" type="ORF">J5N97_027764</name>
</gene>
<reference evidence="2" key="1">
    <citation type="submission" date="2021-03" db="EMBL/GenBank/DDBJ databases">
        <authorList>
            <person name="Li Z."/>
            <person name="Yang C."/>
        </authorList>
    </citation>
    <scope>NUCLEOTIDE SEQUENCE</scope>
    <source>
        <strain evidence="2">Dzin_1.0</strain>
        <tissue evidence="2">Leaf</tissue>
    </source>
</reference>
<accession>A0A9D5H459</accession>
<protein>
    <submittedName>
        <fullName evidence="2">Uncharacterized protein</fullName>
    </submittedName>
</protein>
<proteinExistence type="predicted"/>
<sequence>MAGGRGGRGGHRGGHVPVEEARDLGDREVSNHDSESTFVNPYSRRMQSREYRAREEHHGDLGFQVELPEFTGTLHAEVFIDWLNEVERIFEYKEVPDRLKVKLVAIKLKGRASA</sequence>
<feature type="region of interest" description="Disordered" evidence="1">
    <location>
        <begin position="1"/>
        <end position="44"/>
    </location>
</feature>
<evidence type="ECO:0000256" key="1">
    <source>
        <dbReference type="SAM" id="MobiDB-lite"/>
    </source>
</evidence>
<name>A0A9D5H459_9LILI</name>
<dbReference type="AlphaFoldDB" id="A0A9D5H459"/>
<evidence type="ECO:0000313" key="3">
    <source>
        <dbReference type="Proteomes" id="UP001085076"/>
    </source>
</evidence>
<feature type="compositionally biased region" description="Basic and acidic residues" evidence="1">
    <location>
        <begin position="17"/>
        <end position="35"/>
    </location>
</feature>
<dbReference type="EMBL" id="JAGGNH010000009">
    <property type="protein sequence ID" value="KAJ0962642.1"/>
    <property type="molecule type" value="Genomic_DNA"/>
</dbReference>
<organism evidence="2 3">
    <name type="scientific">Dioscorea zingiberensis</name>
    <dbReference type="NCBI Taxonomy" id="325984"/>
    <lineage>
        <taxon>Eukaryota</taxon>
        <taxon>Viridiplantae</taxon>
        <taxon>Streptophyta</taxon>
        <taxon>Embryophyta</taxon>
        <taxon>Tracheophyta</taxon>
        <taxon>Spermatophyta</taxon>
        <taxon>Magnoliopsida</taxon>
        <taxon>Liliopsida</taxon>
        <taxon>Dioscoreales</taxon>
        <taxon>Dioscoreaceae</taxon>
        <taxon>Dioscorea</taxon>
    </lineage>
</organism>
<dbReference type="Proteomes" id="UP001085076">
    <property type="component" value="Miscellaneous, Linkage group lg09"/>
</dbReference>